<dbReference type="InterPro" id="IPR028973">
    <property type="entry name" value="PhnB-like"/>
</dbReference>
<evidence type="ECO:0000259" key="1">
    <source>
        <dbReference type="Pfam" id="PF06983"/>
    </source>
</evidence>
<dbReference type="PANTHER" id="PTHR33990">
    <property type="entry name" value="PROTEIN YJDN-RELATED"/>
    <property type="match status" value="1"/>
</dbReference>
<evidence type="ECO:0000313" key="3">
    <source>
        <dbReference type="Proteomes" id="UP000634529"/>
    </source>
</evidence>
<name>A0ABR9B280_9BACL</name>
<dbReference type="EMBL" id="JACYTN010000010">
    <property type="protein sequence ID" value="MBD8499296.1"/>
    <property type="molecule type" value="Genomic_DNA"/>
</dbReference>
<dbReference type="InterPro" id="IPR009725">
    <property type="entry name" value="3_dmu_93_MTrfase"/>
</dbReference>
<feature type="domain" description="PhnB-like" evidence="1">
    <location>
        <begin position="7"/>
        <end position="132"/>
    </location>
</feature>
<organism evidence="2 3">
    <name type="scientific">Paenibacillus arenosi</name>
    <dbReference type="NCBI Taxonomy" id="2774142"/>
    <lineage>
        <taxon>Bacteria</taxon>
        <taxon>Bacillati</taxon>
        <taxon>Bacillota</taxon>
        <taxon>Bacilli</taxon>
        <taxon>Bacillales</taxon>
        <taxon>Paenibacillaceae</taxon>
        <taxon>Paenibacillus</taxon>
    </lineage>
</organism>
<dbReference type="PIRSF" id="PIRSF021700">
    <property type="entry name" value="3_dmu_93_MTrfase"/>
    <property type="match status" value="1"/>
</dbReference>
<evidence type="ECO:0000313" key="2">
    <source>
        <dbReference type="EMBL" id="MBD8499296.1"/>
    </source>
</evidence>
<dbReference type="Pfam" id="PF06983">
    <property type="entry name" value="3-dmu-9_3-mt"/>
    <property type="match status" value="1"/>
</dbReference>
<proteinExistence type="predicted"/>
<dbReference type="RefSeq" id="WP_192025644.1">
    <property type="nucleotide sequence ID" value="NZ_JACYTN010000010.1"/>
</dbReference>
<dbReference type="Gene3D" id="3.30.720.100">
    <property type="match status" value="1"/>
</dbReference>
<sequence>MSSNSMQKISTFLMFTGQAREAMNYYMSIFDNAEIVSAKYYGPNEDGPEGTVMQAILSIHGQQFMFFDSFVKHDFGFTPAISLFVNCDTEAEVDHAFEKLSQDGKVMMPLAAYPFSKKFAWVADKFGVTWQLNLVDSEA</sequence>
<dbReference type="PANTHER" id="PTHR33990:SF4">
    <property type="entry name" value="PHNB-LIKE DOMAIN-CONTAINING PROTEIN"/>
    <property type="match status" value="1"/>
</dbReference>
<comment type="caution">
    <text evidence="2">The sequence shown here is derived from an EMBL/GenBank/DDBJ whole genome shotgun (WGS) entry which is preliminary data.</text>
</comment>
<dbReference type="SUPFAM" id="SSF54593">
    <property type="entry name" value="Glyoxalase/Bleomycin resistance protein/Dihydroxybiphenyl dioxygenase"/>
    <property type="match status" value="1"/>
</dbReference>
<protein>
    <submittedName>
        <fullName evidence="2">VOC family protein</fullName>
    </submittedName>
</protein>
<keyword evidence="3" id="KW-1185">Reference proteome</keyword>
<dbReference type="InterPro" id="IPR029068">
    <property type="entry name" value="Glyas_Bleomycin-R_OHBP_Dase"/>
</dbReference>
<accession>A0ABR9B280</accession>
<dbReference type="CDD" id="cd06588">
    <property type="entry name" value="PhnB_like"/>
    <property type="match status" value="1"/>
</dbReference>
<gene>
    <name evidence="2" type="ORF">IFO66_13450</name>
</gene>
<reference evidence="2 3" key="1">
    <citation type="submission" date="2020-09" db="EMBL/GenBank/DDBJ databases">
        <title>Paenibacillus sp. CAU 1523 isolated from sand of Haeundae Beach.</title>
        <authorList>
            <person name="Kim W."/>
        </authorList>
    </citation>
    <scope>NUCLEOTIDE SEQUENCE [LARGE SCALE GENOMIC DNA]</scope>
    <source>
        <strain evidence="2 3">CAU 1523</strain>
    </source>
</reference>
<dbReference type="Proteomes" id="UP000634529">
    <property type="component" value="Unassembled WGS sequence"/>
</dbReference>
<dbReference type="Gene3D" id="3.30.720.110">
    <property type="match status" value="1"/>
</dbReference>